<evidence type="ECO:0000313" key="3">
    <source>
        <dbReference type="EMBL" id="KNC29691.1"/>
    </source>
</evidence>
<sequence length="370" mass="44172">MDLNKRKPIPDDGRNSNDSNDYELKSDTLDQLYKEQLSELRDLIFKSAQPNDIEICRKWLKVFNRTSKAEKMARNCLCTLMQQQIKEYNCLQEPFTNIQNCKRNLESVLRELDDQLSGNLSSRSFPNLSDDTFKSHCLNTAIVDELFPPLEQQQNMCTLLNECQNIELKTETTQLTRELQTLRLQLTEKQIENIKLKEIAEKCRLERETFEELLDNMKKSLLESIREKLLDMEQYGIIKTQFQFFQLIFAQFSNDKEFMDIVNKYDVDLQYVLHKHFKCEFDKRKDIIARHICRKFAKNKTKLRQKYEQRLTMQTQAHKLQLKLAKLNCFSMLRQIFINYHNEFDKIEGWEILKTLEEKYQNIISGDGLK</sequence>
<name>A0A0L0CBQ4_LUCCU</name>
<proteinExistence type="predicted"/>
<feature type="region of interest" description="Disordered" evidence="2">
    <location>
        <begin position="1"/>
        <end position="22"/>
    </location>
</feature>
<feature type="coiled-coil region" evidence="1">
    <location>
        <begin position="165"/>
        <end position="220"/>
    </location>
</feature>
<dbReference type="EMBL" id="JRES01000641">
    <property type="protein sequence ID" value="KNC29691.1"/>
    <property type="molecule type" value="Genomic_DNA"/>
</dbReference>
<gene>
    <name evidence="3" type="ORF">FF38_05076</name>
</gene>
<organism evidence="3 4">
    <name type="scientific">Lucilia cuprina</name>
    <name type="common">Green bottle fly</name>
    <name type="synonym">Australian sheep blowfly</name>
    <dbReference type="NCBI Taxonomy" id="7375"/>
    <lineage>
        <taxon>Eukaryota</taxon>
        <taxon>Metazoa</taxon>
        <taxon>Ecdysozoa</taxon>
        <taxon>Arthropoda</taxon>
        <taxon>Hexapoda</taxon>
        <taxon>Insecta</taxon>
        <taxon>Pterygota</taxon>
        <taxon>Neoptera</taxon>
        <taxon>Endopterygota</taxon>
        <taxon>Diptera</taxon>
        <taxon>Brachycera</taxon>
        <taxon>Muscomorpha</taxon>
        <taxon>Oestroidea</taxon>
        <taxon>Calliphoridae</taxon>
        <taxon>Luciliinae</taxon>
        <taxon>Lucilia</taxon>
    </lineage>
</organism>
<evidence type="ECO:0000256" key="1">
    <source>
        <dbReference type="SAM" id="Coils"/>
    </source>
</evidence>
<keyword evidence="4" id="KW-1185">Reference proteome</keyword>
<protein>
    <recommendedName>
        <fullName evidence="5">DUF4485 domain-containing protein</fullName>
    </recommendedName>
</protein>
<accession>A0A0L0CBQ4</accession>
<keyword evidence="1" id="KW-0175">Coiled coil</keyword>
<comment type="caution">
    <text evidence="3">The sequence shown here is derived from an EMBL/GenBank/DDBJ whole genome shotgun (WGS) entry which is preliminary data.</text>
</comment>
<evidence type="ECO:0000313" key="4">
    <source>
        <dbReference type="Proteomes" id="UP000037069"/>
    </source>
</evidence>
<dbReference type="Proteomes" id="UP000037069">
    <property type="component" value="Unassembled WGS sequence"/>
</dbReference>
<evidence type="ECO:0000256" key="2">
    <source>
        <dbReference type="SAM" id="MobiDB-lite"/>
    </source>
</evidence>
<dbReference type="AlphaFoldDB" id="A0A0L0CBQ4"/>
<reference evidence="3 4" key="1">
    <citation type="journal article" date="2015" name="Nat. Commun.">
        <title>Lucilia cuprina genome unlocks parasitic fly biology to underpin future interventions.</title>
        <authorList>
            <person name="Anstead C.A."/>
            <person name="Korhonen P.K."/>
            <person name="Young N.D."/>
            <person name="Hall R.S."/>
            <person name="Jex A.R."/>
            <person name="Murali S.C."/>
            <person name="Hughes D.S."/>
            <person name="Lee S.F."/>
            <person name="Perry T."/>
            <person name="Stroehlein A.J."/>
            <person name="Ansell B.R."/>
            <person name="Breugelmans B."/>
            <person name="Hofmann A."/>
            <person name="Qu J."/>
            <person name="Dugan S."/>
            <person name="Lee S.L."/>
            <person name="Chao H."/>
            <person name="Dinh H."/>
            <person name="Han Y."/>
            <person name="Doddapaneni H.V."/>
            <person name="Worley K.C."/>
            <person name="Muzny D.M."/>
            <person name="Ioannidis P."/>
            <person name="Waterhouse R.M."/>
            <person name="Zdobnov E.M."/>
            <person name="James P.J."/>
            <person name="Bagnall N.H."/>
            <person name="Kotze A.C."/>
            <person name="Gibbs R.A."/>
            <person name="Richards S."/>
            <person name="Batterham P."/>
            <person name="Gasser R.B."/>
        </authorList>
    </citation>
    <scope>NUCLEOTIDE SEQUENCE [LARGE SCALE GENOMIC DNA]</scope>
    <source>
        <strain evidence="3 4">LS</strain>
        <tissue evidence="3">Full body</tissue>
    </source>
</reference>
<dbReference type="OMA" id="CRLERET"/>
<evidence type="ECO:0008006" key="5">
    <source>
        <dbReference type="Google" id="ProtNLM"/>
    </source>
</evidence>
<feature type="compositionally biased region" description="Basic and acidic residues" evidence="2">
    <location>
        <begin position="1"/>
        <end position="15"/>
    </location>
</feature>